<feature type="region of interest" description="Disordered" evidence="2">
    <location>
        <begin position="638"/>
        <end position="671"/>
    </location>
</feature>
<dbReference type="PANTHER" id="PTHR14596:SF72">
    <property type="entry name" value="ZINC FINGER PROTEIN MSN2-RELATED"/>
    <property type="match status" value="1"/>
</dbReference>
<dbReference type="InterPro" id="IPR021858">
    <property type="entry name" value="Fun_TF"/>
</dbReference>
<dbReference type="Pfam" id="PF11951">
    <property type="entry name" value="Fungal_trans_2"/>
    <property type="match status" value="1"/>
</dbReference>
<feature type="compositionally biased region" description="Basic residues" evidence="2">
    <location>
        <begin position="434"/>
        <end position="451"/>
    </location>
</feature>
<organism evidence="3 4">
    <name type="scientific">Ambrosiozyma monospora</name>
    <name type="common">Yeast</name>
    <name type="synonym">Endomycopsis monosporus</name>
    <dbReference type="NCBI Taxonomy" id="43982"/>
    <lineage>
        <taxon>Eukaryota</taxon>
        <taxon>Fungi</taxon>
        <taxon>Dikarya</taxon>
        <taxon>Ascomycota</taxon>
        <taxon>Saccharomycotina</taxon>
        <taxon>Pichiomycetes</taxon>
        <taxon>Pichiales</taxon>
        <taxon>Pichiaceae</taxon>
        <taxon>Ambrosiozyma</taxon>
    </lineage>
</organism>
<evidence type="ECO:0000256" key="2">
    <source>
        <dbReference type="SAM" id="MobiDB-lite"/>
    </source>
</evidence>
<accession>A0A9W6Z0Q4</accession>
<feature type="compositionally biased region" description="Low complexity" evidence="2">
    <location>
        <begin position="543"/>
        <end position="571"/>
    </location>
</feature>
<feature type="region of interest" description="Disordered" evidence="2">
    <location>
        <begin position="221"/>
        <end position="240"/>
    </location>
</feature>
<gene>
    <name evidence="3" type="ORF">Amon01_000590200</name>
</gene>
<protein>
    <submittedName>
        <fullName evidence="3">Unnamed protein product</fullName>
    </submittedName>
</protein>
<dbReference type="GO" id="GO:0000981">
    <property type="term" value="F:DNA-binding transcription factor activity, RNA polymerase II-specific"/>
    <property type="evidence" value="ECO:0007669"/>
    <property type="project" value="TreeGrafter"/>
</dbReference>
<feature type="region of interest" description="Disordered" evidence="2">
    <location>
        <begin position="434"/>
        <end position="493"/>
    </location>
</feature>
<feature type="compositionally biased region" description="Low complexity" evidence="2">
    <location>
        <begin position="469"/>
        <end position="491"/>
    </location>
</feature>
<dbReference type="AlphaFoldDB" id="A0A9W6Z0Q4"/>
<reference evidence="3" key="1">
    <citation type="submission" date="2023-04" db="EMBL/GenBank/DDBJ databases">
        <title>Ambrosiozyma monospora NBRC 1965.</title>
        <authorList>
            <person name="Ichikawa N."/>
            <person name="Sato H."/>
            <person name="Tonouchi N."/>
        </authorList>
    </citation>
    <scope>NUCLEOTIDE SEQUENCE</scope>
    <source>
        <strain evidence="3">NBRC 1965</strain>
    </source>
</reference>
<evidence type="ECO:0000313" key="4">
    <source>
        <dbReference type="Proteomes" id="UP001165063"/>
    </source>
</evidence>
<dbReference type="OrthoDB" id="415590at2759"/>
<feature type="region of interest" description="Disordered" evidence="2">
    <location>
        <begin position="52"/>
        <end position="74"/>
    </location>
</feature>
<evidence type="ECO:0000313" key="3">
    <source>
        <dbReference type="EMBL" id="GMG40118.1"/>
    </source>
</evidence>
<proteinExistence type="predicted"/>
<feature type="coiled-coil region" evidence="1">
    <location>
        <begin position="79"/>
        <end position="106"/>
    </location>
</feature>
<keyword evidence="1" id="KW-0175">Coiled coil</keyword>
<evidence type="ECO:0000256" key="1">
    <source>
        <dbReference type="SAM" id="Coils"/>
    </source>
</evidence>
<dbReference type="PANTHER" id="PTHR14596">
    <property type="entry name" value="ZINC FINGER PROTEIN"/>
    <property type="match status" value="1"/>
</dbReference>
<comment type="caution">
    <text evidence="3">The sequence shown here is derived from an EMBL/GenBank/DDBJ whole genome shotgun (WGS) entry which is preliminary data.</text>
</comment>
<keyword evidence="4" id="KW-1185">Reference proteome</keyword>
<feature type="region of interest" description="Disordered" evidence="2">
    <location>
        <begin position="543"/>
        <end position="576"/>
    </location>
</feature>
<feature type="compositionally biased region" description="Polar residues" evidence="2">
    <location>
        <begin position="52"/>
        <end position="71"/>
    </location>
</feature>
<dbReference type="EMBL" id="BSXU01003461">
    <property type="protein sequence ID" value="GMG40118.1"/>
    <property type="molecule type" value="Genomic_DNA"/>
</dbReference>
<dbReference type="GO" id="GO:0042594">
    <property type="term" value="P:response to starvation"/>
    <property type="evidence" value="ECO:0007669"/>
    <property type="project" value="TreeGrafter"/>
</dbReference>
<dbReference type="GO" id="GO:0005634">
    <property type="term" value="C:nucleus"/>
    <property type="evidence" value="ECO:0007669"/>
    <property type="project" value="TreeGrafter"/>
</dbReference>
<name>A0A9W6Z0Q4_AMBMO</name>
<sequence>MFPNSNSNSTQDLLSHATAATAAANATNSGPGTPSAMTFQGVQKLLNLPSTATLNSHFKPGSSNNGPNSLTPPIEQISLPLLQQQQQQLQLQLQQQQRQQQKQQKQQPSVPAIEQTLQLSETLSDMIGILCTKRNPLSTSPVTFYHLIQSNTINNGSLSVKPALSPMEEIVLLDVYFSQVVPFLTIGGGGGFGGGGFGNATSGASKFNAIENIGTVISATTGQQQQQRLHSARPQTDGGMDIDGNQNYEMVDDGSASEYVLLKDIPRLFQSSLALKYAVLALSARYLEKTNSNNNTGTRPNRVNSSSDSFYNYATFQLLHELEAVDSSPVVPITSSSSNSGSTTSIANINEPVVLITCLLLLYFEIMSTDPKEWRNRISNFGLYLKLARVNASSQLALQRTVFWGFVRLDLLASFASGRNCLIPVEFWVSSNQHRQHRRERSQHHDRRRSVSRGSGSDAGIGHLDNEKTTLNNNNNDKLDNNLNNLDNGGLDTKEDEEETHEFLGWLQDFKKFKCDSQSSQFIFAKVLEFIVTSTVSATTSINPSLSGASSAAPGSAALVPTTSSTNNNNNLAAGSTQNKSASALAAATFLDFDTEWALIWELLMSWDSGRSEAFKSSYAISLQSSNVSLITTMSAPNSTRLSPLQHPTSSRTGLNPVSGSTTPLSLPQQGNFRNYRSRSLSHSNDNNDSSTASQQQQMQICNLPISSPILLYNNPKAISAKLLFHMSCILMLSHQPNSINFMHTLDQSTSKNNLKNLKWHLEQVLGLHWGNNLSSCESGIGKGCFCCIESFLCLFGLVCKNFGPGNSVDGLTGGSVNSVDNIDGSSGNGSGLNGTLLDDVWKRVVWKELVDGGSGTLNFKWLLDQV</sequence>
<dbReference type="GO" id="GO:0000987">
    <property type="term" value="F:cis-regulatory region sequence-specific DNA binding"/>
    <property type="evidence" value="ECO:0007669"/>
    <property type="project" value="TreeGrafter"/>
</dbReference>
<dbReference type="Proteomes" id="UP001165063">
    <property type="component" value="Unassembled WGS sequence"/>
</dbReference>
<dbReference type="CDD" id="cd12148">
    <property type="entry name" value="fungal_TF_MHR"/>
    <property type="match status" value="1"/>
</dbReference>